<feature type="region of interest" description="Disordered" evidence="1">
    <location>
        <begin position="37"/>
        <end position="57"/>
    </location>
</feature>
<gene>
    <name evidence="2" type="ORF">JQK92_23105</name>
</gene>
<evidence type="ECO:0000313" key="2">
    <source>
        <dbReference type="EMBL" id="MBM2769310.1"/>
    </source>
</evidence>
<proteinExistence type="predicted"/>
<protein>
    <submittedName>
        <fullName evidence="2">Uncharacterized protein</fullName>
    </submittedName>
</protein>
<keyword evidence="3" id="KW-1185">Reference proteome</keyword>
<feature type="region of interest" description="Disordered" evidence="1">
    <location>
        <begin position="1"/>
        <end position="21"/>
    </location>
</feature>
<dbReference type="GeneID" id="56499716"/>
<evidence type="ECO:0000256" key="1">
    <source>
        <dbReference type="SAM" id="MobiDB-lite"/>
    </source>
</evidence>
<evidence type="ECO:0000313" key="3">
    <source>
        <dbReference type="Proteomes" id="UP000755577"/>
    </source>
</evidence>
<sequence length="57" mass="6383">MSAEKKTALRRAQVDNRSTTRARRFALPDADSVRHLLTSKAARSRRMAEAGSSLRRA</sequence>
<name>A0ABS2B8I4_9BURK</name>
<organism evidence="2 3">
    <name type="scientific">Burkholderia anthina</name>
    <dbReference type="NCBI Taxonomy" id="179879"/>
    <lineage>
        <taxon>Bacteria</taxon>
        <taxon>Pseudomonadati</taxon>
        <taxon>Pseudomonadota</taxon>
        <taxon>Betaproteobacteria</taxon>
        <taxon>Burkholderiales</taxon>
        <taxon>Burkholderiaceae</taxon>
        <taxon>Burkholderia</taxon>
        <taxon>Burkholderia cepacia complex</taxon>
    </lineage>
</organism>
<dbReference type="Proteomes" id="UP000755577">
    <property type="component" value="Unassembled WGS sequence"/>
</dbReference>
<dbReference type="RefSeq" id="WP_162826276.1">
    <property type="nucleotide sequence ID" value="NZ_CABVLY010000004.1"/>
</dbReference>
<accession>A0ABS2B8I4</accession>
<reference evidence="2 3" key="1">
    <citation type="submission" date="2021-02" db="EMBL/GenBank/DDBJ databases">
        <title>Draft genome of the type strains Burkholderia anthina DSM16086.</title>
        <authorList>
            <person name="Hertel R."/>
            <person name="Meissner J."/>
            <person name="Poehlein A."/>
            <person name="Daniel R."/>
            <person name="Commichau F.M."/>
        </authorList>
    </citation>
    <scope>NUCLEOTIDE SEQUENCE [LARGE SCALE GENOMIC DNA]</scope>
    <source>
        <strain evidence="2 3">DSM 16086</strain>
    </source>
</reference>
<dbReference type="EMBL" id="JAFCIQ010000018">
    <property type="protein sequence ID" value="MBM2769310.1"/>
    <property type="molecule type" value="Genomic_DNA"/>
</dbReference>
<comment type="caution">
    <text evidence="2">The sequence shown here is derived from an EMBL/GenBank/DDBJ whole genome shotgun (WGS) entry which is preliminary data.</text>
</comment>